<organism evidence="2 3">
    <name type="scientific">Desulfitobacterium metallireducens DSM 15288</name>
    <dbReference type="NCBI Taxonomy" id="871968"/>
    <lineage>
        <taxon>Bacteria</taxon>
        <taxon>Bacillati</taxon>
        <taxon>Bacillota</taxon>
        <taxon>Clostridia</taxon>
        <taxon>Eubacteriales</taxon>
        <taxon>Desulfitobacteriaceae</taxon>
        <taxon>Desulfitobacterium</taxon>
    </lineage>
</organism>
<keyword evidence="1" id="KW-1133">Transmembrane helix</keyword>
<dbReference type="Pfam" id="PF16949">
    <property type="entry name" value="ABC_tran_2"/>
    <property type="match status" value="1"/>
</dbReference>
<feature type="transmembrane region" description="Helical" evidence="1">
    <location>
        <begin position="411"/>
        <end position="435"/>
    </location>
</feature>
<feature type="transmembrane region" description="Helical" evidence="1">
    <location>
        <begin position="485"/>
        <end position="506"/>
    </location>
</feature>
<dbReference type="Proteomes" id="UP000010847">
    <property type="component" value="Chromosome"/>
</dbReference>
<dbReference type="EMBL" id="CP007032">
    <property type="protein sequence ID" value="AHF06387.1"/>
    <property type="molecule type" value="Genomic_DNA"/>
</dbReference>
<feature type="transmembrane region" description="Helical" evidence="1">
    <location>
        <begin position="115"/>
        <end position="139"/>
    </location>
</feature>
<keyword evidence="3" id="KW-1185">Reference proteome</keyword>
<feature type="transmembrane region" description="Helical" evidence="1">
    <location>
        <begin position="364"/>
        <end position="390"/>
    </location>
</feature>
<dbReference type="AlphaFoldDB" id="W0E6K0"/>
<feature type="transmembrane region" description="Helical" evidence="1">
    <location>
        <begin position="441"/>
        <end position="465"/>
    </location>
</feature>
<dbReference type="eggNOG" id="ENOG502Z8T8">
    <property type="taxonomic scope" value="Bacteria"/>
</dbReference>
<dbReference type="InterPro" id="IPR031599">
    <property type="entry name" value="ABC_tran_2"/>
</dbReference>
<sequence>MNKKVFILAKTLMKNSFSFPTDQKKKIRQALLTAFVVLCFLPMVMGLIQFVTKMYDGLALVGEQGVLLSLGIAVSAFIIFFFGLLYTMNTFYFSEDIENLLPLPVKSSHILGAKFIVVTIFEYMTEAVILLPLLIVYGLKSDPNFLYYLYGLLIFLSLPVLPIAFASVIVMVIMRFTNLAKNKDAFRIVSAIFAIFIGVGVNIFTQRMAFSQGIGQLGNNSLVATTSIIFPPAKLGALSLINSGALGGLGYICLFLALSLIGFNLFLLLGNLLYYKGVTGVSVSSSRRKSITDQELSRLTVRNSILKSYVLKELRILFRTPAYFINCILVNFIWPVFLILSTVMKPKTMSGLTQLKGMLQNPTVGGTVVGVGFGIMLMAASMNGIASTSISREGESILFNKYIPVSYRTQILAKVITGVLMGIVAMLTMCIAAIFLLEISWYLMAVICTVSLLGIIFANLVGVFIDLLNPKLHWSDEQRAVKQNLNLLFSLVICFLFSGLSIWLLVKLHFTINQAAISLISFYVLLNVLIYRALMKKGSDLFSKVEY</sequence>
<keyword evidence="1" id="KW-0812">Transmembrane</keyword>
<dbReference type="STRING" id="871968.DESME_04390"/>
<dbReference type="KEGG" id="dmt:DESME_04390"/>
<evidence type="ECO:0000313" key="3">
    <source>
        <dbReference type="Proteomes" id="UP000010847"/>
    </source>
</evidence>
<evidence type="ECO:0000313" key="2">
    <source>
        <dbReference type="EMBL" id="AHF06387.1"/>
    </source>
</evidence>
<dbReference type="OrthoDB" id="138672at2"/>
<feature type="transmembrane region" description="Helical" evidence="1">
    <location>
        <begin position="185"/>
        <end position="204"/>
    </location>
</feature>
<dbReference type="RefSeq" id="WP_006715109.1">
    <property type="nucleotide sequence ID" value="NZ_CP007032.1"/>
</dbReference>
<proteinExistence type="predicted"/>
<accession>W0E6K0</accession>
<feature type="transmembrane region" description="Helical" evidence="1">
    <location>
        <begin position="322"/>
        <end position="344"/>
    </location>
</feature>
<feature type="transmembrane region" description="Helical" evidence="1">
    <location>
        <begin position="512"/>
        <end position="534"/>
    </location>
</feature>
<reference evidence="2 3" key="1">
    <citation type="submission" date="2013-12" db="EMBL/GenBank/DDBJ databases">
        <authorList>
            <consortium name="DOE Joint Genome Institute"/>
            <person name="Smidt H."/>
            <person name="Huntemann M."/>
            <person name="Han J."/>
            <person name="Chen A."/>
            <person name="Kyrpides N."/>
            <person name="Mavromatis K."/>
            <person name="Markowitz V."/>
            <person name="Palaniappan K."/>
            <person name="Ivanova N."/>
            <person name="Schaumberg A."/>
            <person name="Pati A."/>
            <person name="Liolios K."/>
            <person name="Nordberg H.P."/>
            <person name="Cantor M.N."/>
            <person name="Hua S.X."/>
            <person name="Woyke T."/>
        </authorList>
    </citation>
    <scope>NUCLEOTIDE SEQUENCE [LARGE SCALE GENOMIC DNA]</scope>
    <source>
        <strain evidence="3">DSM 15288</strain>
    </source>
</reference>
<feature type="transmembrane region" description="Helical" evidence="1">
    <location>
        <begin position="145"/>
        <end position="173"/>
    </location>
</feature>
<name>W0E6K0_9FIRM</name>
<protein>
    <submittedName>
        <fullName evidence="2">Uncharacterized protein</fullName>
    </submittedName>
</protein>
<feature type="transmembrane region" description="Helical" evidence="1">
    <location>
        <begin position="248"/>
        <end position="269"/>
    </location>
</feature>
<keyword evidence="1" id="KW-0472">Membrane</keyword>
<feature type="transmembrane region" description="Helical" evidence="1">
    <location>
        <begin position="70"/>
        <end position="94"/>
    </location>
</feature>
<evidence type="ECO:0000256" key="1">
    <source>
        <dbReference type="SAM" id="Phobius"/>
    </source>
</evidence>
<gene>
    <name evidence="2" type="ORF">DESME_04390</name>
</gene>
<dbReference type="HOGENOM" id="CLU_031634_0_0_9"/>